<evidence type="ECO:0000313" key="2">
    <source>
        <dbReference type="Proteomes" id="UP001595191"/>
    </source>
</evidence>
<keyword evidence="2" id="KW-1185">Reference proteome</keyword>
<dbReference type="EC" id="2.3.2.-" evidence="1"/>
<name>A0ACC7LHM8_9FLAO</name>
<reference evidence="1" key="1">
    <citation type="submission" date="2024-09" db="EMBL/GenBank/DDBJ databases">
        <authorList>
            <person name="Liu J."/>
        </authorList>
    </citation>
    <scope>NUCLEOTIDE SEQUENCE</scope>
    <source>
        <strain evidence="1">NBU2967</strain>
    </source>
</reference>
<proteinExistence type="predicted"/>
<comment type="caution">
    <text evidence="1">The sequence shown here is derived from an EMBL/GenBank/DDBJ whole genome shotgun (WGS) entry which is preliminary data.</text>
</comment>
<keyword evidence="1" id="KW-0808">Transferase</keyword>
<evidence type="ECO:0000313" key="1">
    <source>
        <dbReference type="EMBL" id="MFH6602705.1"/>
    </source>
</evidence>
<sequence length="102" mass="11572">MEYLFSYGTLQEHDVQNVLFQKTLSGCPDEVTGFVLSPNKAYGIYPALLKTKDSSHRISGMVYEVTETDLANADDYEGDFYKRIRVGLKSGKKAWLYVAKHL</sequence>
<organism evidence="1 2">
    <name type="scientific">Meishania litoralis</name>
    <dbReference type="NCBI Taxonomy" id="3434685"/>
    <lineage>
        <taxon>Bacteria</taxon>
        <taxon>Pseudomonadati</taxon>
        <taxon>Bacteroidota</taxon>
        <taxon>Flavobacteriia</taxon>
        <taxon>Flavobacteriales</taxon>
        <taxon>Flavobacteriaceae</taxon>
        <taxon>Meishania</taxon>
    </lineage>
</organism>
<dbReference type="EMBL" id="JBHFPV010000001">
    <property type="protein sequence ID" value="MFH6602705.1"/>
    <property type="molecule type" value="Genomic_DNA"/>
</dbReference>
<dbReference type="Proteomes" id="UP001595191">
    <property type="component" value="Unassembled WGS sequence"/>
</dbReference>
<protein>
    <submittedName>
        <fullName evidence="1">Gamma-glutamylcyclotransferase family protein</fullName>
        <ecNumber evidence="1">2.3.2.-</ecNumber>
    </submittedName>
</protein>
<accession>A0ACC7LHM8</accession>
<keyword evidence="1" id="KW-0012">Acyltransferase</keyword>
<gene>
    <name evidence="1" type="ORF">ACEZ3G_04395</name>
</gene>